<keyword evidence="1" id="KW-0614">Plasmid</keyword>
<gene>
    <name evidence="1" type="ORF">PVE_P0224</name>
</gene>
<evidence type="ECO:0000313" key="1">
    <source>
        <dbReference type="EMBL" id="SBW85264.1"/>
    </source>
</evidence>
<reference evidence="2" key="1">
    <citation type="submission" date="2016-07" db="EMBL/GenBank/DDBJ databases">
        <authorList>
            <person name="Florea S."/>
            <person name="Webb J.S."/>
            <person name="Jaromczyk J."/>
            <person name="Schardl C.L."/>
        </authorList>
    </citation>
    <scope>NUCLEOTIDE SEQUENCE [LARGE SCALE GENOMIC DNA]</scope>
    <source>
        <strain evidence="2">1YdBTEX2</strain>
        <plasmid evidence="2">Plasmid pve_Plasmid</plasmid>
    </source>
</reference>
<geneLocation type="plasmid" evidence="2">
    <name>pve_Plasmid</name>
</geneLocation>
<dbReference type="AlphaFoldDB" id="A0A1D3KA77"/>
<evidence type="ECO:0000313" key="2">
    <source>
        <dbReference type="Proteomes" id="UP000245431"/>
    </source>
</evidence>
<name>A0A1D3KA77_PSEVE</name>
<accession>A0A1D3KA77</accession>
<dbReference type="Proteomes" id="UP000245431">
    <property type="component" value="Plasmid PVE_plasmid"/>
</dbReference>
<dbReference type="EMBL" id="LT599585">
    <property type="protein sequence ID" value="SBW85264.1"/>
    <property type="molecule type" value="Genomic_DNA"/>
</dbReference>
<protein>
    <submittedName>
        <fullName evidence="1">Uncharacterized protein</fullName>
    </submittedName>
</protein>
<organism evidence="1 2">
    <name type="scientific">Pseudomonas veronii 1YdBTEX2</name>
    <dbReference type="NCBI Taxonomy" id="1295141"/>
    <lineage>
        <taxon>Bacteria</taxon>
        <taxon>Pseudomonadati</taxon>
        <taxon>Pseudomonadota</taxon>
        <taxon>Gammaproteobacteria</taxon>
        <taxon>Pseudomonadales</taxon>
        <taxon>Pseudomonadaceae</taxon>
        <taxon>Pseudomonas</taxon>
    </lineage>
</organism>
<sequence length="243" mass="26936">MAKAPALRGYLIRDRDETGYYNGIPQLRGAVQSVPIGDGLSIRYCLSEDVFFGGSVCEARLLTALLCKPGDAFPVAVLEATILSKGTGRGMGIIDSCDLISESLHTIVNDLSTTSVDDFSSVLSNGGVFILDRLEVRFDSTRLGISQRLFTAITESVSRSIELCLYALQPFPLQYEYCDPGSESPEYETFWAAFCLDKEKLSNYYCYQFGCKSVSPYTRFLMSAFNGWKLSINRLGWSVFISE</sequence>
<proteinExistence type="predicted"/>